<keyword evidence="7" id="KW-0812">Transmembrane</keyword>
<dbReference type="FunFam" id="2.170.150.80:FF:000002">
    <property type="entry name" value="Nac domain-containing protein 86"/>
    <property type="match status" value="1"/>
</dbReference>
<dbReference type="InterPro" id="IPR036093">
    <property type="entry name" value="NAC_dom_sf"/>
</dbReference>
<keyword evidence="3" id="KW-0238">DNA-binding</keyword>
<dbReference type="PANTHER" id="PTHR31744">
    <property type="entry name" value="PROTEIN CUP-SHAPED COTYLEDON 2-RELATED"/>
    <property type="match status" value="1"/>
</dbReference>
<evidence type="ECO:0000256" key="1">
    <source>
        <dbReference type="ARBA" id="ARBA00004123"/>
    </source>
</evidence>
<dbReference type="SUPFAM" id="SSF101941">
    <property type="entry name" value="NAC domain"/>
    <property type="match status" value="1"/>
</dbReference>
<keyword evidence="2" id="KW-0805">Transcription regulation</keyword>
<reference evidence="9" key="1">
    <citation type="submission" date="2016-02" db="EMBL/GenBank/DDBJ databases">
        <authorList>
            <person name="Wen L."/>
            <person name="He K."/>
            <person name="Yang H."/>
        </authorList>
    </citation>
    <scope>NUCLEOTIDE SEQUENCE</scope>
</reference>
<keyword evidence="5" id="KW-0539">Nucleus</keyword>
<feature type="region of interest" description="Disordered" evidence="6">
    <location>
        <begin position="381"/>
        <end position="421"/>
    </location>
</feature>
<evidence type="ECO:0000256" key="7">
    <source>
        <dbReference type="SAM" id="Phobius"/>
    </source>
</evidence>
<evidence type="ECO:0000256" key="3">
    <source>
        <dbReference type="ARBA" id="ARBA00023125"/>
    </source>
</evidence>
<accession>A0A1B2RWD4</accession>
<evidence type="ECO:0000313" key="9">
    <source>
        <dbReference type="EMBL" id="AOC59212.1"/>
    </source>
</evidence>
<evidence type="ECO:0000259" key="8">
    <source>
        <dbReference type="PROSITE" id="PS51005"/>
    </source>
</evidence>
<sequence>MGRNSSTSLAPGFRFHPTDEELVWYYLRRKVYGKPFRVDAISEIDIYKVEPSDLPGLSKLKTRDLEWYFFSALDRKYGNGSKTNRATNEGYWKTTGKDRPVYHNSKVVGMKKTLVYHRGRAPRGLRTNWVMHEYKLSDEVIEKASFPAGFVLCRVFQKSGTGPKNGEKYGAPLVEEEWEDDHAEVEVPATEVSFEDPYVDDDDAYIEQSDLDQVLDIELSENVPLPVSFDHVDSNNYLEDSLERSGNDQKPVIEESEDNCRLQAFDVQKFHDPLHDASNACVVKNEHMAQPDDLSNEAPVNLLDDLFSGNAPPDDGLFPNAADFLEQGQDPHDFDFLESYMEDDIDIGPYLNLDSLPELMSNDSDHVFSTNQNVFDATWQIPSTSQQPPRTGDDDVASSSGQVMEVSKTKPSKTCDDDIASSSDQVMEVSKARPSKTDFKYPFLASHLLGNIPAPSAFASELPSKDMAARLSSAVHSSSSSVHVTAGMIRIRDMPVGVSGSGLHWSFDKTGNISVVLSFDLPQVSLVESLTGLLSSKVSTAAYRRGWLCSMLFLVFVLGVSIKIGTCIYAK</sequence>
<dbReference type="PANTHER" id="PTHR31744:SF210">
    <property type="entry name" value="NAC DOMAIN-CONTAINING PROTEIN 86-LIKE"/>
    <property type="match status" value="1"/>
</dbReference>
<dbReference type="GO" id="GO:0003677">
    <property type="term" value="F:DNA binding"/>
    <property type="evidence" value="ECO:0007669"/>
    <property type="project" value="UniProtKB-KW"/>
</dbReference>
<organism evidence="9">
    <name type="scientific">Haloxylon ammodendron</name>
    <dbReference type="NCBI Taxonomy" id="151230"/>
    <lineage>
        <taxon>Eukaryota</taxon>
        <taxon>Viridiplantae</taxon>
        <taxon>Streptophyta</taxon>
        <taxon>Embryophyta</taxon>
        <taxon>Tracheophyta</taxon>
        <taxon>Spermatophyta</taxon>
        <taxon>Magnoliopsida</taxon>
        <taxon>eudicotyledons</taxon>
        <taxon>Gunneridae</taxon>
        <taxon>Pentapetalae</taxon>
        <taxon>Caryophyllales</taxon>
        <taxon>Chenopodiaceae</taxon>
        <taxon>Salsoloideae</taxon>
        <taxon>Salsoleae</taxon>
        <taxon>Haloxylon</taxon>
    </lineage>
</organism>
<dbReference type="Pfam" id="PF02365">
    <property type="entry name" value="NAM"/>
    <property type="match status" value="1"/>
</dbReference>
<evidence type="ECO:0000256" key="5">
    <source>
        <dbReference type="ARBA" id="ARBA00023242"/>
    </source>
</evidence>
<dbReference type="PROSITE" id="PS51005">
    <property type="entry name" value="NAC"/>
    <property type="match status" value="1"/>
</dbReference>
<feature type="transmembrane region" description="Helical" evidence="7">
    <location>
        <begin position="545"/>
        <end position="570"/>
    </location>
</feature>
<keyword evidence="4" id="KW-0804">Transcription</keyword>
<dbReference type="GO" id="GO:0006355">
    <property type="term" value="P:regulation of DNA-templated transcription"/>
    <property type="evidence" value="ECO:0007669"/>
    <property type="project" value="InterPro"/>
</dbReference>
<protein>
    <submittedName>
        <fullName evidence="9">NAC transcription factor 32</fullName>
    </submittedName>
</protein>
<name>A0A1B2RWD4_9CARY</name>
<dbReference type="InterPro" id="IPR003441">
    <property type="entry name" value="NAC-dom"/>
</dbReference>
<evidence type="ECO:0000256" key="2">
    <source>
        <dbReference type="ARBA" id="ARBA00023015"/>
    </source>
</evidence>
<feature type="domain" description="NAC" evidence="8">
    <location>
        <begin position="9"/>
        <end position="158"/>
    </location>
</feature>
<evidence type="ECO:0000256" key="4">
    <source>
        <dbReference type="ARBA" id="ARBA00023163"/>
    </source>
</evidence>
<dbReference type="AlphaFoldDB" id="A0A1B2RWD4"/>
<comment type="subcellular location">
    <subcellularLocation>
        <location evidence="1">Nucleus</location>
    </subcellularLocation>
</comment>
<dbReference type="Gene3D" id="2.170.150.80">
    <property type="entry name" value="NAC domain"/>
    <property type="match status" value="1"/>
</dbReference>
<keyword evidence="7" id="KW-1133">Transmembrane helix</keyword>
<keyword evidence="7" id="KW-0472">Membrane</keyword>
<proteinExistence type="evidence at transcript level"/>
<evidence type="ECO:0000256" key="6">
    <source>
        <dbReference type="SAM" id="MobiDB-lite"/>
    </source>
</evidence>
<dbReference type="EMBL" id="KU845320">
    <property type="protein sequence ID" value="AOC59212.1"/>
    <property type="molecule type" value="mRNA"/>
</dbReference>
<dbReference type="GO" id="GO:0005634">
    <property type="term" value="C:nucleus"/>
    <property type="evidence" value="ECO:0007669"/>
    <property type="project" value="UniProtKB-SubCell"/>
</dbReference>